<protein>
    <submittedName>
        <fullName evidence="1">Uncharacterized protein</fullName>
    </submittedName>
</protein>
<dbReference type="AlphaFoldDB" id="A0A7J9FKU1"/>
<keyword evidence="2" id="KW-1185">Reference proteome</keyword>
<comment type="caution">
    <text evidence="1">The sequence shown here is derived from an EMBL/GenBank/DDBJ whole genome shotgun (WGS) entry which is preliminary data.</text>
</comment>
<gene>
    <name evidence="1" type="ORF">Gotri_027472</name>
</gene>
<accession>A0A7J9FKU1</accession>
<dbReference type="EMBL" id="JABEZW010217940">
    <property type="protein sequence ID" value="MBA0785175.1"/>
    <property type="molecule type" value="Genomic_DNA"/>
</dbReference>
<sequence length="38" mass="4756">MVWRWCKEGNMTGYWYRQITWKLLELSRKHGRSGQIQQ</sequence>
<evidence type="ECO:0000313" key="1">
    <source>
        <dbReference type="EMBL" id="MBA0785175.1"/>
    </source>
</evidence>
<evidence type="ECO:0000313" key="2">
    <source>
        <dbReference type="Proteomes" id="UP000593568"/>
    </source>
</evidence>
<dbReference type="Proteomes" id="UP000593568">
    <property type="component" value="Unassembled WGS sequence"/>
</dbReference>
<proteinExistence type="predicted"/>
<organism evidence="1 2">
    <name type="scientific">Gossypium trilobum</name>
    <dbReference type="NCBI Taxonomy" id="34281"/>
    <lineage>
        <taxon>Eukaryota</taxon>
        <taxon>Viridiplantae</taxon>
        <taxon>Streptophyta</taxon>
        <taxon>Embryophyta</taxon>
        <taxon>Tracheophyta</taxon>
        <taxon>Spermatophyta</taxon>
        <taxon>Magnoliopsida</taxon>
        <taxon>eudicotyledons</taxon>
        <taxon>Gunneridae</taxon>
        <taxon>Pentapetalae</taxon>
        <taxon>rosids</taxon>
        <taxon>malvids</taxon>
        <taxon>Malvales</taxon>
        <taxon>Malvaceae</taxon>
        <taxon>Malvoideae</taxon>
        <taxon>Gossypium</taxon>
    </lineage>
</organism>
<reference evidence="1 2" key="1">
    <citation type="journal article" date="2019" name="Genome Biol. Evol.">
        <title>Insights into the evolution of the New World diploid cottons (Gossypium, subgenus Houzingenia) based on genome sequencing.</title>
        <authorList>
            <person name="Grover C.E."/>
            <person name="Arick M.A. 2nd"/>
            <person name="Thrash A."/>
            <person name="Conover J.L."/>
            <person name="Sanders W.S."/>
            <person name="Peterson D.G."/>
            <person name="Frelichowski J.E."/>
            <person name="Scheffler J.A."/>
            <person name="Scheffler B.E."/>
            <person name="Wendel J.F."/>
        </authorList>
    </citation>
    <scope>NUCLEOTIDE SEQUENCE [LARGE SCALE GENOMIC DNA]</scope>
    <source>
        <strain evidence="1">8</strain>
        <tissue evidence="1">Leaf</tissue>
    </source>
</reference>
<name>A0A7J9FKU1_9ROSI</name>